<accession>A0A7W9GBP9</accession>
<feature type="transmembrane region" description="Helical" evidence="1">
    <location>
        <begin position="173"/>
        <end position="189"/>
    </location>
</feature>
<dbReference type="EMBL" id="JACHMB010000001">
    <property type="protein sequence ID" value="MBB5780773.1"/>
    <property type="molecule type" value="Genomic_DNA"/>
</dbReference>
<name>A0A7W9GBP9_9ACTN</name>
<feature type="transmembrane region" description="Helical" evidence="1">
    <location>
        <begin position="70"/>
        <end position="88"/>
    </location>
</feature>
<feature type="transmembrane region" description="Helical" evidence="1">
    <location>
        <begin position="39"/>
        <end position="63"/>
    </location>
</feature>
<evidence type="ECO:0000313" key="3">
    <source>
        <dbReference type="Proteomes" id="UP000579153"/>
    </source>
</evidence>
<reference evidence="2 3" key="1">
    <citation type="submission" date="2020-08" db="EMBL/GenBank/DDBJ databases">
        <title>Sequencing the genomes of 1000 actinobacteria strains.</title>
        <authorList>
            <person name="Klenk H.-P."/>
        </authorList>
    </citation>
    <scope>NUCLEOTIDE SEQUENCE [LARGE SCALE GENOMIC DNA]</scope>
    <source>
        <strain evidence="2 3">DSM 45507</strain>
    </source>
</reference>
<proteinExistence type="predicted"/>
<keyword evidence="1" id="KW-0472">Membrane</keyword>
<feature type="transmembrane region" description="Helical" evidence="1">
    <location>
        <begin position="194"/>
        <end position="213"/>
    </location>
</feature>
<keyword evidence="1" id="KW-1133">Transmembrane helix</keyword>
<feature type="transmembrane region" description="Helical" evidence="1">
    <location>
        <begin position="126"/>
        <end position="142"/>
    </location>
</feature>
<feature type="transmembrane region" description="Helical" evidence="1">
    <location>
        <begin position="225"/>
        <end position="244"/>
    </location>
</feature>
<keyword evidence="3" id="KW-1185">Reference proteome</keyword>
<organism evidence="2 3">
    <name type="scientific">Nonomuraea jabiensis</name>
    <dbReference type="NCBI Taxonomy" id="882448"/>
    <lineage>
        <taxon>Bacteria</taxon>
        <taxon>Bacillati</taxon>
        <taxon>Actinomycetota</taxon>
        <taxon>Actinomycetes</taxon>
        <taxon>Streptosporangiales</taxon>
        <taxon>Streptosporangiaceae</taxon>
        <taxon>Nonomuraea</taxon>
    </lineage>
</organism>
<gene>
    <name evidence="2" type="ORF">HD596_007529</name>
</gene>
<protein>
    <submittedName>
        <fullName evidence="2">Uncharacterized protein</fullName>
    </submittedName>
</protein>
<dbReference type="AlphaFoldDB" id="A0A7W9GBP9"/>
<evidence type="ECO:0000256" key="1">
    <source>
        <dbReference type="SAM" id="Phobius"/>
    </source>
</evidence>
<keyword evidence="1" id="KW-0812">Transmembrane</keyword>
<comment type="caution">
    <text evidence="2">The sequence shown here is derived from an EMBL/GenBank/DDBJ whole genome shotgun (WGS) entry which is preliminary data.</text>
</comment>
<sequence>MFRLLAILAATAPTFLSILMLRSFGWFAYEPPQPDPLELAIGAAYGYAIDYLPVLLAFLALWVPRWLPKVGAIAAAVALGLTVSTLVVSGTGGFGPQFGSVLACQAIAVVALLRTRPEQRVPWPRAVIWSAVVLLALGRTLARNTPTSDLACYADMKGTWAPAFYHLDTAHGLYYWVSAAAIGAVLSGYRAAPLCGLVLLVPALFQPAAWLLSDASHNCSSPLELFDWPYLIAGVLALTSRARLPSRT</sequence>
<dbReference type="RefSeq" id="WP_185074187.1">
    <property type="nucleotide sequence ID" value="NZ_JACHMB010000001.1"/>
</dbReference>
<evidence type="ECO:0000313" key="2">
    <source>
        <dbReference type="EMBL" id="MBB5780773.1"/>
    </source>
</evidence>
<feature type="transmembrane region" description="Helical" evidence="1">
    <location>
        <begin position="94"/>
        <end position="114"/>
    </location>
</feature>
<dbReference type="Proteomes" id="UP000579153">
    <property type="component" value="Unassembled WGS sequence"/>
</dbReference>